<dbReference type="eggNOG" id="COG0602">
    <property type="taxonomic scope" value="Bacteria"/>
</dbReference>
<sequence length="122" mass="14710">MEKVIINDYIRGEPLAKENLDDVLDLVNEFRLSSQYKSIWIYTGYTWEYIFEQKYHYYPKTQKTEIDRLKRQQIISQCDVLIDDRYLESQQNISLNWRGSSNQRVISVKESLSSNRIILYCI</sequence>
<comment type="caution">
    <text evidence="1">The sequence shown here is derived from an EMBL/GenBank/DDBJ whole genome shotgun (WGS) entry which is preliminary data.</text>
</comment>
<dbReference type="EMBL" id="AQFT01000136">
    <property type="protein sequence ID" value="EMZ21063.1"/>
    <property type="molecule type" value="Genomic_DNA"/>
</dbReference>
<dbReference type="Proteomes" id="UP000012589">
    <property type="component" value="Unassembled WGS sequence"/>
</dbReference>
<dbReference type="HOGENOM" id="CLU_089926_3_2_9"/>
<accession>N2A3N9</accession>
<evidence type="ECO:0000313" key="1">
    <source>
        <dbReference type="EMBL" id="EMZ21063.1"/>
    </source>
</evidence>
<evidence type="ECO:0000313" key="2">
    <source>
        <dbReference type="Proteomes" id="UP000012589"/>
    </source>
</evidence>
<dbReference type="AlphaFoldDB" id="N2A3N9"/>
<keyword evidence="2" id="KW-1185">Reference proteome</keyword>
<dbReference type="PATRIC" id="fig|1235802.3.peg.4907"/>
<gene>
    <name evidence="1" type="ORF">C823_04636</name>
</gene>
<dbReference type="Pfam" id="PF13353">
    <property type="entry name" value="Fer4_12"/>
    <property type="match status" value="1"/>
</dbReference>
<organism evidence="1 2">
    <name type="scientific">Eubacterium plexicaudatum ASF492</name>
    <dbReference type="NCBI Taxonomy" id="1235802"/>
    <lineage>
        <taxon>Bacteria</taxon>
        <taxon>Bacillati</taxon>
        <taxon>Bacillota</taxon>
        <taxon>Clostridia</taxon>
        <taxon>Eubacteriales</taxon>
        <taxon>Eubacteriaceae</taxon>
        <taxon>Eubacterium</taxon>
    </lineage>
</organism>
<name>N2A3N9_9FIRM</name>
<protein>
    <submittedName>
        <fullName evidence="1">Uncharacterized protein</fullName>
    </submittedName>
</protein>
<dbReference type="STRING" id="1235802.C823_04636"/>
<reference evidence="1 2" key="1">
    <citation type="journal article" date="2014" name="Genome Announc.">
        <title>Draft genome sequences of the altered schaedler flora, a defined bacterial community from gnotobiotic mice.</title>
        <authorList>
            <person name="Wannemuehler M.J."/>
            <person name="Overstreet A.M."/>
            <person name="Ward D.V."/>
            <person name="Phillips G.J."/>
        </authorList>
    </citation>
    <scope>NUCLEOTIDE SEQUENCE [LARGE SCALE GENOMIC DNA]</scope>
    <source>
        <strain evidence="1 2">ASF492</strain>
    </source>
</reference>
<proteinExistence type="predicted"/>
<dbReference type="OrthoDB" id="9782387at2"/>